<protein>
    <recommendedName>
        <fullName evidence="5 6">Maltodextrin-binding protein</fullName>
    </recommendedName>
</protein>
<evidence type="ECO:0000256" key="6">
    <source>
        <dbReference type="RuleBase" id="RU365005"/>
    </source>
</evidence>
<evidence type="ECO:0000256" key="3">
    <source>
        <dbReference type="ARBA" id="ARBA00022597"/>
    </source>
</evidence>
<dbReference type="CDD" id="cd13586">
    <property type="entry name" value="PBP2_Maltose_binding_like"/>
    <property type="match status" value="1"/>
</dbReference>
<comment type="similarity">
    <text evidence="1 6">Belongs to the bacterial solute-binding protein 1 family.</text>
</comment>
<evidence type="ECO:0000256" key="1">
    <source>
        <dbReference type="ARBA" id="ARBA00008520"/>
    </source>
</evidence>
<keyword evidence="6" id="KW-0472">Membrane</keyword>
<dbReference type="Pfam" id="PF13416">
    <property type="entry name" value="SBP_bac_8"/>
    <property type="match status" value="1"/>
</dbReference>
<organism evidence="7 8">
    <name type="scientific">Paenibacillus plantiphilus</name>
    <dbReference type="NCBI Taxonomy" id="2905650"/>
    <lineage>
        <taxon>Bacteria</taxon>
        <taxon>Bacillati</taxon>
        <taxon>Bacillota</taxon>
        <taxon>Bacilli</taxon>
        <taxon>Bacillales</taxon>
        <taxon>Paenibacillaceae</taxon>
        <taxon>Paenibacillus</taxon>
    </lineage>
</organism>
<name>A0ABN8G4W1_9BACL</name>
<evidence type="ECO:0000313" key="8">
    <source>
        <dbReference type="Proteomes" id="UP000838686"/>
    </source>
</evidence>
<dbReference type="Proteomes" id="UP000838686">
    <property type="component" value="Unassembled WGS sequence"/>
</dbReference>
<keyword evidence="6" id="KW-1003">Cell membrane</keyword>
<dbReference type="SUPFAM" id="SSF53850">
    <property type="entry name" value="Periplasmic binding protein-like II"/>
    <property type="match status" value="1"/>
</dbReference>
<dbReference type="PRINTS" id="PR00181">
    <property type="entry name" value="MALTOSEBP"/>
</dbReference>
<evidence type="ECO:0000313" key="7">
    <source>
        <dbReference type="EMBL" id="CAH1196083.1"/>
    </source>
</evidence>
<keyword evidence="2 6" id="KW-0813">Transport</keyword>
<sequence length="435" mass="48182">MNKRNGWMMFVAMIMVFTLAACGGNSGDTKNTGEESPVNTLAAGEEEEFLPEPDAKKLLVWTSGMEQALVHEAGKVFKAKYGIEIEFEDVGASGSFERMSLQGPAGVGADVFMGIHDQIRIGTNTGIILPNDYHEEETRAANNPVATEAMTVDGLLYGYPLSVETFGIYYNKDLVPNGEAPANWDDIIAFAKQFNDDTNEYQYAIMWQMGDLYWSWPFFSGYGAYIFGDNGNDIADIGLNSDAAVEAAKFFQSLKTILPVNSADVNAEIRVGLFTSGRLAMNVSGPLQAKVFKNEIKNVGLMEFPKLPNGKIMKPFSSVKGFYINANSEYPNASKLFAQLITSEEFQLRNYELFGNLPTNITAAKNEKITSDEFSATFMKILENSVPMPKAPEMLTLWMTHEAVFSNLWDKQADARTTLDNWVKDIKNAISIMNN</sequence>
<evidence type="ECO:0000256" key="5">
    <source>
        <dbReference type="ARBA" id="ARBA00030303"/>
    </source>
</evidence>
<dbReference type="PANTHER" id="PTHR30061:SF50">
    <property type="entry name" value="MALTOSE_MALTODEXTRIN-BINDING PERIPLASMIC PROTEIN"/>
    <property type="match status" value="1"/>
</dbReference>
<dbReference type="PROSITE" id="PS01037">
    <property type="entry name" value="SBP_BACTERIAL_1"/>
    <property type="match status" value="1"/>
</dbReference>
<gene>
    <name evidence="7" type="primary">cycB_1</name>
    <name evidence="7" type="ORF">PAECIP111893_00806</name>
</gene>
<dbReference type="InterPro" id="IPR006059">
    <property type="entry name" value="SBP"/>
</dbReference>
<dbReference type="EMBL" id="CAKMMF010000003">
    <property type="protein sequence ID" value="CAH1196083.1"/>
    <property type="molecule type" value="Genomic_DNA"/>
</dbReference>
<dbReference type="PROSITE" id="PS51257">
    <property type="entry name" value="PROKAR_LIPOPROTEIN"/>
    <property type="match status" value="1"/>
</dbReference>
<dbReference type="InterPro" id="IPR006060">
    <property type="entry name" value="Maltose/Cyclodextrin-bd"/>
</dbReference>
<feature type="chain" id="PRO_5044959920" description="Maltodextrin-binding protein" evidence="6">
    <location>
        <begin position="21"/>
        <end position="435"/>
    </location>
</feature>
<evidence type="ECO:0000256" key="4">
    <source>
        <dbReference type="ARBA" id="ARBA00022729"/>
    </source>
</evidence>
<dbReference type="RefSeq" id="WP_236339103.1">
    <property type="nucleotide sequence ID" value="NZ_CAKMMF010000003.1"/>
</dbReference>
<accession>A0ABN8G4W1</accession>
<proteinExistence type="inferred from homology"/>
<keyword evidence="4 6" id="KW-0732">Signal</keyword>
<dbReference type="PANTHER" id="PTHR30061">
    <property type="entry name" value="MALTOSE-BINDING PERIPLASMIC PROTEIN"/>
    <property type="match status" value="1"/>
</dbReference>
<evidence type="ECO:0000256" key="2">
    <source>
        <dbReference type="ARBA" id="ARBA00022448"/>
    </source>
</evidence>
<dbReference type="Gene3D" id="3.40.190.10">
    <property type="entry name" value="Periplasmic binding protein-like II"/>
    <property type="match status" value="2"/>
</dbReference>
<comment type="subcellular location">
    <subcellularLocation>
        <location evidence="6">Cell membrane</location>
        <topology evidence="6">Lipid-anchor</topology>
    </subcellularLocation>
</comment>
<comment type="caution">
    <text evidence="7">The sequence shown here is derived from an EMBL/GenBank/DDBJ whole genome shotgun (WGS) entry which is preliminary data.</text>
</comment>
<feature type="signal peptide" evidence="6">
    <location>
        <begin position="1"/>
        <end position="20"/>
    </location>
</feature>
<keyword evidence="6" id="KW-0449">Lipoprotein</keyword>
<keyword evidence="8" id="KW-1185">Reference proteome</keyword>
<keyword evidence="3 6" id="KW-0762">Sugar transport</keyword>
<dbReference type="InterPro" id="IPR006061">
    <property type="entry name" value="SBP_1_CS"/>
</dbReference>
<reference evidence="7" key="1">
    <citation type="submission" date="2022-01" db="EMBL/GenBank/DDBJ databases">
        <authorList>
            <person name="Criscuolo A."/>
        </authorList>
    </citation>
    <scope>NUCLEOTIDE SEQUENCE</scope>
    <source>
        <strain evidence="7">CIP111893</strain>
    </source>
</reference>